<reference evidence="1 2" key="1">
    <citation type="journal article" date="2016" name="Nat. Commun.">
        <title>Thousands of microbial genomes shed light on interconnected biogeochemical processes in an aquifer system.</title>
        <authorList>
            <person name="Anantharaman K."/>
            <person name="Brown C.T."/>
            <person name="Hug L.A."/>
            <person name="Sharon I."/>
            <person name="Castelle C.J."/>
            <person name="Probst A.J."/>
            <person name="Thomas B.C."/>
            <person name="Singh A."/>
            <person name="Wilkins M.J."/>
            <person name="Karaoz U."/>
            <person name="Brodie E.L."/>
            <person name="Williams K.H."/>
            <person name="Hubbard S.S."/>
            <person name="Banfield J.F."/>
        </authorList>
    </citation>
    <scope>NUCLEOTIDE SEQUENCE [LARGE SCALE GENOMIC DNA]</scope>
</reference>
<dbReference type="Proteomes" id="UP000177690">
    <property type="component" value="Unassembled WGS sequence"/>
</dbReference>
<sequence>MAADTQYLFIDSFRDWSFWVTGVFDFSYNIVIWDLGFAASLPHGEPRLWRGIWDFPSNANNIIGFWVSRSFPLDSSVGKIDVVAGYRYIDVDKSRP</sequence>
<accession>A0A1G1ZTL3</accession>
<dbReference type="STRING" id="1798409.A3I24_01440"/>
<protein>
    <submittedName>
        <fullName evidence="1">Uncharacterized protein</fullName>
    </submittedName>
</protein>
<gene>
    <name evidence="1" type="ORF">A3I24_01440</name>
</gene>
<comment type="caution">
    <text evidence="1">The sequence shown here is derived from an EMBL/GenBank/DDBJ whole genome shotgun (WGS) entry which is preliminary data.</text>
</comment>
<evidence type="ECO:0000313" key="1">
    <source>
        <dbReference type="EMBL" id="OGY67819.1"/>
    </source>
</evidence>
<organism evidence="1 2">
    <name type="scientific">Candidatus Harrisonbacteria bacterium RIFCSPLOWO2_02_FULL_41_13b</name>
    <dbReference type="NCBI Taxonomy" id="1798409"/>
    <lineage>
        <taxon>Bacteria</taxon>
        <taxon>Candidatus Harrisoniibacteriota</taxon>
    </lineage>
</organism>
<proteinExistence type="predicted"/>
<evidence type="ECO:0000313" key="2">
    <source>
        <dbReference type="Proteomes" id="UP000177690"/>
    </source>
</evidence>
<dbReference type="AlphaFoldDB" id="A0A1G1ZTL3"/>
<name>A0A1G1ZTL3_9BACT</name>
<dbReference type="EMBL" id="MHJL01000015">
    <property type="protein sequence ID" value="OGY67819.1"/>
    <property type="molecule type" value="Genomic_DNA"/>
</dbReference>